<evidence type="ECO:0000256" key="1">
    <source>
        <dbReference type="SAM" id="MobiDB-lite"/>
    </source>
</evidence>
<reference evidence="2" key="1">
    <citation type="journal article" date="2014" name="Int. J. Syst. Evol. Microbiol.">
        <title>Complete genome sequence of Corynebacterium casei LMG S-19264T (=DSM 44701T), isolated from a smear-ripened cheese.</title>
        <authorList>
            <consortium name="US DOE Joint Genome Institute (JGI-PGF)"/>
            <person name="Walter F."/>
            <person name="Albersmeier A."/>
            <person name="Kalinowski J."/>
            <person name="Ruckert C."/>
        </authorList>
    </citation>
    <scope>NUCLEOTIDE SEQUENCE</scope>
    <source>
        <strain evidence="2">CGMCC 1.12813</strain>
    </source>
</reference>
<accession>A0A916SHJ9</accession>
<comment type="caution">
    <text evidence="2">The sequence shown here is derived from an EMBL/GenBank/DDBJ whole genome shotgun (WGS) entry which is preliminary data.</text>
</comment>
<evidence type="ECO:0000313" key="2">
    <source>
        <dbReference type="EMBL" id="GGA97810.1"/>
    </source>
</evidence>
<evidence type="ECO:0000313" key="3">
    <source>
        <dbReference type="Proteomes" id="UP000606922"/>
    </source>
</evidence>
<sequence length="103" mass="11173">MGGPPGPPTPAIILEIQDVSSRAGFTGAETRGWGHAHRRDILNFRWGGWFEARRRLSAAAHARHVSETQEVSSRPGFTGAETHGRGHAHRRDILNFRKGGAGG</sequence>
<dbReference type="Proteomes" id="UP000606922">
    <property type="component" value="Unassembled WGS sequence"/>
</dbReference>
<organism evidence="2 3">
    <name type="scientific">Conyzicola nivalis</name>
    <dbReference type="NCBI Taxonomy" id="1477021"/>
    <lineage>
        <taxon>Bacteria</taxon>
        <taxon>Bacillati</taxon>
        <taxon>Actinomycetota</taxon>
        <taxon>Actinomycetes</taxon>
        <taxon>Micrococcales</taxon>
        <taxon>Microbacteriaceae</taxon>
        <taxon>Conyzicola</taxon>
    </lineage>
</organism>
<dbReference type="EMBL" id="BMGB01000001">
    <property type="protein sequence ID" value="GGA97810.1"/>
    <property type="molecule type" value="Genomic_DNA"/>
</dbReference>
<name>A0A916SHJ9_9MICO</name>
<keyword evidence="3" id="KW-1185">Reference proteome</keyword>
<protein>
    <submittedName>
        <fullName evidence="2">Uncharacterized protein</fullName>
    </submittedName>
</protein>
<reference evidence="2" key="2">
    <citation type="submission" date="2020-09" db="EMBL/GenBank/DDBJ databases">
        <authorList>
            <person name="Sun Q."/>
            <person name="Zhou Y."/>
        </authorList>
    </citation>
    <scope>NUCLEOTIDE SEQUENCE</scope>
    <source>
        <strain evidence="2">CGMCC 1.12813</strain>
    </source>
</reference>
<gene>
    <name evidence="2" type="ORF">GCM10010979_10370</name>
</gene>
<proteinExistence type="predicted"/>
<dbReference type="AlphaFoldDB" id="A0A916SHJ9"/>
<feature type="region of interest" description="Disordered" evidence="1">
    <location>
        <begin position="64"/>
        <end position="103"/>
    </location>
</feature>